<dbReference type="Proteomes" id="UP000476064">
    <property type="component" value="Chromosome"/>
</dbReference>
<comment type="similarity">
    <text evidence="7">Belongs to the binding-protein-dependent transport system permease family.</text>
</comment>
<dbReference type="GO" id="GO:0055085">
    <property type="term" value="P:transmembrane transport"/>
    <property type="evidence" value="ECO:0007669"/>
    <property type="project" value="InterPro"/>
</dbReference>
<feature type="domain" description="ABC transmembrane type-1" evidence="8">
    <location>
        <begin position="71"/>
        <end position="286"/>
    </location>
</feature>
<dbReference type="InterPro" id="IPR035906">
    <property type="entry name" value="MetI-like_sf"/>
</dbReference>
<dbReference type="InterPro" id="IPR000515">
    <property type="entry name" value="MetI-like"/>
</dbReference>
<evidence type="ECO:0000256" key="6">
    <source>
        <dbReference type="ARBA" id="ARBA00023136"/>
    </source>
</evidence>
<feature type="transmembrane region" description="Helical" evidence="7">
    <location>
        <begin position="205"/>
        <end position="229"/>
    </location>
</feature>
<accession>A0A6C0G643</accession>
<evidence type="ECO:0000256" key="1">
    <source>
        <dbReference type="ARBA" id="ARBA00004651"/>
    </source>
</evidence>
<protein>
    <submittedName>
        <fullName evidence="9">Sugar ABC transporter permease</fullName>
    </submittedName>
</protein>
<dbReference type="EMBL" id="CP048209">
    <property type="protein sequence ID" value="QHT60815.1"/>
    <property type="molecule type" value="Genomic_DNA"/>
</dbReference>
<dbReference type="CDD" id="cd06261">
    <property type="entry name" value="TM_PBP2"/>
    <property type="match status" value="1"/>
</dbReference>
<evidence type="ECO:0000313" key="10">
    <source>
        <dbReference type="Proteomes" id="UP000476064"/>
    </source>
</evidence>
<dbReference type="PROSITE" id="PS50928">
    <property type="entry name" value="ABC_TM1"/>
    <property type="match status" value="1"/>
</dbReference>
<evidence type="ECO:0000256" key="2">
    <source>
        <dbReference type="ARBA" id="ARBA00022448"/>
    </source>
</evidence>
<keyword evidence="10" id="KW-1185">Reference proteome</keyword>
<sequence length="299" mass="33646">MAKLWRRESLHFHFMLLPALALVLIFNIYPMSGIILAFKDFVPTKGIWGSPWAGWDHFKFVLANPESAKILRNTLIISFGKIITLIIVPVVFALLLNEIRLRWFKRTVQTVVYLPHFLSWVVVAGILKDILSLEGPVNWIVHHWFGLDPQMFLGSNHWFRAIIISTNVWKEFGFSTIIYLAALTSINPALYEAAEIDGAGRFKKLLHITLPGIAMTIALLATLSLNGVLNAGFDQVFNMYNALVLDTGDIIDTYVYRSGLQSAQYEVATAIGLANSAVSFLLVVCTYSMASKFANYRIF</sequence>
<dbReference type="PANTHER" id="PTHR43227:SF11">
    <property type="entry name" value="BLL4140 PROTEIN"/>
    <property type="match status" value="1"/>
</dbReference>
<keyword evidence="6 7" id="KW-0472">Membrane</keyword>
<evidence type="ECO:0000259" key="8">
    <source>
        <dbReference type="PROSITE" id="PS50928"/>
    </source>
</evidence>
<proteinExistence type="inferred from homology"/>
<evidence type="ECO:0000256" key="4">
    <source>
        <dbReference type="ARBA" id="ARBA00022692"/>
    </source>
</evidence>
<keyword evidence="3" id="KW-1003">Cell membrane</keyword>
<feature type="transmembrane region" description="Helical" evidence="7">
    <location>
        <begin position="267"/>
        <end position="290"/>
    </location>
</feature>
<dbReference type="RefSeq" id="WP_162357255.1">
    <property type="nucleotide sequence ID" value="NZ_CP048209.1"/>
</dbReference>
<dbReference type="PANTHER" id="PTHR43227">
    <property type="entry name" value="BLL4140 PROTEIN"/>
    <property type="match status" value="1"/>
</dbReference>
<comment type="subcellular location">
    <subcellularLocation>
        <location evidence="1 7">Cell membrane</location>
        <topology evidence="1 7">Multi-pass membrane protein</topology>
    </subcellularLocation>
</comment>
<dbReference type="Pfam" id="PF00528">
    <property type="entry name" value="BPD_transp_1"/>
    <property type="match status" value="1"/>
</dbReference>
<dbReference type="AlphaFoldDB" id="A0A6C0G643"/>
<feature type="transmembrane region" description="Helical" evidence="7">
    <location>
        <begin position="172"/>
        <end position="193"/>
    </location>
</feature>
<evidence type="ECO:0000256" key="5">
    <source>
        <dbReference type="ARBA" id="ARBA00022989"/>
    </source>
</evidence>
<dbReference type="SUPFAM" id="SSF161098">
    <property type="entry name" value="MetI-like"/>
    <property type="match status" value="1"/>
</dbReference>
<organism evidence="9 10">
    <name type="scientific">Paenibacillus lycopersici</name>
    <dbReference type="NCBI Taxonomy" id="2704462"/>
    <lineage>
        <taxon>Bacteria</taxon>
        <taxon>Bacillati</taxon>
        <taxon>Bacillota</taxon>
        <taxon>Bacilli</taxon>
        <taxon>Bacillales</taxon>
        <taxon>Paenibacillaceae</taxon>
        <taxon>Paenibacillus</taxon>
    </lineage>
</organism>
<keyword evidence="2 7" id="KW-0813">Transport</keyword>
<keyword evidence="4 7" id="KW-0812">Transmembrane</keyword>
<dbReference type="GO" id="GO:0005886">
    <property type="term" value="C:plasma membrane"/>
    <property type="evidence" value="ECO:0007669"/>
    <property type="project" value="UniProtKB-SubCell"/>
</dbReference>
<evidence type="ECO:0000256" key="3">
    <source>
        <dbReference type="ARBA" id="ARBA00022475"/>
    </source>
</evidence>
<dbReference type="Gene3D" id="1.10.3720.10">
    <property type="entry name" value="MetI-like"/>
    <property type="match status" value="1"/>
</dbReference>
<name>A0A6C0G643_9BACL</name>
<evidence type="ECO:0000256" key="7">
    <source>
        <dbReference type="RuleBase" id="RU363032"/>
    </source>
</evidence>
<feature type="transmembrane region" description="Helical" evidence="7">
    <location>
        <begin position="108"/>
        <end position="127"/>
    </location>
</feature>
<dbReference type="InterPro" id="IPR050809">
    <property type="entry name" value="UgpAE/MalFG_permease"/>
</dbReference>
<feature type="transmembrane region" description="Helical" evidence="7">
    <location>
        <begin position="12"/>
        <end position="38"/>
    </location>
</feature>
<reference evidence="9 10" key="1">
    <citation type="submission" date="2020-01" db="EMBL/GenBank/DDBJ databases">
        <title>Paenibacillus sp. nov., isolated from tomato rhizosphere.</title>
        <authorList>
            <person name="Weon H.-Y."/>
            <person name="Lee S.A."/>
        </authorList>
    </citation>
    <scope>NUCLEOTIDE SEQUENCE [LARGE SCALE GENOMIC DNA]</scope>
    <source>
        <strain evidence="9 10">12200R-189</strain>
    </source>
</reference>
<gene>
    <name evidence="9" type="ORF">GXP70_13225</name>
</gene>
<evidence type="ECO:0000313" key="9">
    <source>
        <dbReference type="EMBL" id="QHT60815.1"/>
    </source>
</evidence>
<dbReference type="KEGG" id="plyc:GXP70_13225"/>
<feature type="transmembrane region" description="Helical" evidence="7">
    <location>
        <begin position="75"/>
        <end position="96"/>
    </location>
</feature>
<keyword evidence="5 7" id="KW-1133">Transmembrane helix</keyword>